<dbReference type="AlphaFoldDB" id="A0A1G4SU62"/>
<dbReference type="Pfam" id="PF00512">
    <property type="entry name" value="HisKA"/>
    <property type="match status" value="1"/>
</dbReference>
<dbReference type="PROSITE" id="PS50109">
    <property type="entry name" value="HIS_KIN"/>
    <property type="match status" value="1"/>
</dbReference>
<dbReference type="PANTHER" id="PTHR43547:SF2">
    <property type="entry name" value="HYBRID SIGNAL TRANSDUCTION HISTIDINE KINASE C"/>
    <property type="match status" value="1"/>
</dbReference>
<keyword evidence="10" id="KW-1185">Reference proteome</keyword>
<keyword evidence="5 9" id="KW-0418">Kinase</keyword>
<comment type="catalytic activity">
    <reaction evidence="1">
        <text>ATP + protein L-histidine = ADP + protein N-phospho-L-histidine.</text>
        <dbReference type="EC" id="2.7.13.3"/>
    </reaction>
</comment>
<protein>
    <recommendedName>
        <fullName evidence="2">histidine kinase</fullName>
        <ecNumber evidence="2">2.7.13.3</ecNumber>
    </recommendedName>
</protein>
<evidence type="ECO:0000256" key="3">
    <source>
        <dbReference type="ARBA" id="ARBA00022553"/>
    </source>
</evidence>
<dbReference type="CDD" id="cd00082">
    <property type="entry name" value="HisKA"/>
    <property type="match status" value="1"/>
</dbReference>
<dbReference type="SUPFAM" id="SSF52172">
    <property type="entry name" value="CheY-like"/>
    <property type="match status" value="2"/>
</dbReference>
<dbReference type="InterPro" id="IPR004358">
    <property type="entry name" value="Sig_transdc_His_kin-like_C"/>
</dbReference>
<proteinExistence type="predicted"/>
<evidence type="ECO:0000256" key="6">
    <source>
        <dbReference type="PROSITE-ProRule" id="PRU00169"/>
    </source>
</evidence>
<name>A0A1G4SU62_9CAUL</name>
<feature type="modified residue" description="4-aspartylphosphate" evidence="6">
    <location>
        <position position="58"/>
    </location>
</feature>
<accession>A0A1G4SU62</accession>
<dbReference type="SUPFAM" id="SSF47384">
    <property type="entry name" value="Homodimeric domain of signal transducing histidine kinase"/>
    <property type="match status" value="1"/>
</dbReference>
<dbReference type="SMART" id="SM00388">
    <property type="entry name" value="HisKA"/>
    <property type="match status" value="1"/>
</dbReference>
<feature type="domain" description="Response regulatory" evidence="8">
    <location>
        <begin position="415"/>
        <end position="531"/>
    </location>
</feature>
<dbReference type="EC" id="2.7.13.3" evidence="2"/>
<evidence type="ECO:0000259" key="8">
    <source>
        <dbReference type="PROSITE" id="PS50110"/>
    </source>
</evidence>
<dbReference type="InterPro" id="IPR003594">
    <property type="entry name" value="HATPase_dom"/>
</dbReference>
<dbReference type="Gene3D" id="1.10.287.130">
    <property type="match status" value="1"/>
</dbReference>
<sequence length="543" mass="60326">MNPAHIPVPILIVDDLPENLLSLEAVLRRDGLEFIKARSGTEALEILLRQEVALALLDVQMPEMDGFELAETMRGSERTRRIPIIFLTAGVTDRARRFRGYEAGAVDFLEKPIEADILRSKVAVFSELYLQRRQLAVQRDNLKAFAEENLRLLKESRENAQALKEADIRKDEFLATLAHELRNPLAPIRNGLQILRMAPEGPRAEEVRGMMDRQLTHMVRLIDDLLDVSRVSRGRIDLRKARMSLQSAVQSALETSRPLIEDNRHNLILDIPETPLWVEGDLTRLAQVVSNLLNNAAKYTPPGGEIRLTMREHDGQADIEVADNGLGIDPDMLPRVFELFTQADRHLDRSQGGLGIGLALVSKLVEMHGGTSRAVSEGAGKGSTFTISLPLSDTHGEFAGEGLQKKQTRDAAPLKVLIVDDNVDSAQTSLWMLDLMGHRGMVAHEGVRALEMAREQTPDVVLLDIGMPGMDGYEVCRQLRQMPEMKNKTVIAQTGWGQESDRQKAFAAGFDHHITKPVSLDLLTQLLADIRLTAAKAGDPQHG</sequence>
<dbReference type="GO" id="GO:0000155">
    <property type="term" value="F:phosphorelay sensor kinase activity"/>
    <property type="evidence" value="ECO:0007669"/>
    <property type="project" value="InterPro"/>
</dbReference>
<dbReference type="Gene3D" id="3.30.565.10">
    <property type="entry name" value="Histidine kinase-like ATPase, C-terminal domain"/>
    <property type="match status" value="1"/>
</dbReference>
<dbReference type="Gene3D" id="3.40.50.2300">
    <property type="match status" value="2"/>
</dbReference>
<dbReference type="SMART" id="SM00448">
    <property type="entry name" value="REC"/>
    <property type="match status" value="2"/>
</dbReference>
<keyword evidence="3 6" id="KW-0597">Phosphoprotein</keyword>
<dbReference type="Proteomes" id="UP000199150">
    <property type="component" value="Unassembled WGS sequence"/>
</dbReference>
<dbReference type="InterPro" id="IPR011006">
    <property type="entry name" value="CheY-like_superfamily"/>
</dbReference>
<evidence type="ECO:0000256" key="5">
    <source>
        <dbReference type="ARBA" id="ARBA00022777"/>
    </source>
</evidence>
<dbReference type="PROSITE" id="PS50110">
    <property type="entry name" value="RESPONSE_REGULATORY"/>
    <property type="match status" value="2"/>
</dbReference>
<gene>
    <name evidence="9" type="ORF">SAMN02927928_2968</name>
</gene>
<dbReference type="STRING" id="260084.SAMN02927928_2968"/>
<dbReference type="FunFam" id="3.30.565.10:FF:000006">
    <property type="entry name" value="Sensor histidine kinase WalK"/>
    <property type="match status" value="1"/>
</dbReference>
<dbReference type="SUPFAM" id="SSF55874">
    <property type="entry name" value="ATPase domain of HSP90 chaperone/DNA topoisomerase II/histidine kinase"/>
    <property type="match status" value="1"/>
</dbReference>
<dbReference type="OrthoDB" id="7333841at2"/>
<dbReference type="InterPro" id="IPR001789">
    <property type="entry name" value="Sig_transdc_resp-reg_receiver"/>
</dbReference>
<dbReference type="PANTHER" id="PTHR43547">
    <property type="entry name" value="TWO-COMPONENT HISTIDINE KINASE"/>
    <property type="match status" value="1"/>
</dbReference>
<evidence type="ECO:0000313" key="9">
    <source>
        <dbReference type="EMBL" id="SCW72673.1"/>
    </source>
</evidence>
<feature type="domain" description="Response regulatory" evidence="8">
    <location>
        <begin position="9"/>
        <end position="126"/>
    </location>
</feature>
<keyword evidence="4" id="KW-0808">Transferase</keyword>
<dbReference type="Pfam" id="PF00072">
    <property type="entry name" value="Response_reg"/>
    <property type="match status" value="2"/>
</dbReference>
<dbReference type="CDD" id="cd17580">
    <property type="entry name" value="REC_2_DhkD-like"/>
    <property type="match status" value="1"/>
</dbReference>
<dbReference type="RefSeq" id="WP_090649602.1">
    <property type="nucleotide sequence ID" value="NZ_CBCRYE010000003.1"/>
</dbReference>
<dbReference type="EMBL" id="FMTS01000005">
    <property type="protein sequence ID" value="SCW72673.1"/>
    <property type="molecule type" value="Genomic_DNA"/>
</dbReference>
<dbReference type="PRINTS" id="PR00344">
    <property type="entry name" value="BCTRLSENSOR"/>
</dbReference>
<dbReference type="SMART" id="SM00387">
    <property type="entry name" value="HATPase_c"/>
    <property type="match status" value="1"/>
</dbReference>
<evidence type="ECO:0000256" key="1">
    <source>
        <dbReference type="ARBA" id="ARBA00000085"/>
    </source>
</evidence>
<organism evidence="9 10">
    <name type="scientific">Asticcacaulis taihuensis</name>
    <dbReference type="NCBI Taxonomy" id="260084"/>
    <lineage>
        <taxon>Bacteria</taxon>
        <taxon>Pseudomonadati</taxon>
        <taxon>Pseudomonadota</taxon>
        <taxon>Alphaproteobacteria</taxon>
        <taxon>Caulobacterales</taxon>
        <taxon>Caulobacteraceae</taxon>
        <taxon>Asticcacaulis</taxon>
    </lineage>
</organism>
<feature type="domain" description="Histidine kinase" evidence="7">
    <location>
        <begin position="176"/>
        <end position="393"/>
    </location>
</feature>
<dbReference type="Pfam" id="PF02518">
    <property type="entry name" value="HATPase_c"/>
    <property type="match status" value="1"/>
</dbReference>
<dbReference type="InterPro" id="IPR036097">
    <property type="entry name" value="HisK_dim/P_sf"/>
</dbReference>
<dbReference type="InterPro" id="IPR003661">
    <property type="entry name" value="HisK_dim/P_dom"/>
</dbReference>
<feature type="modified residue" description="4-aspartylphosphate" evidence="6">
    <location>
        <position position="464"/>
    </location>
</feature>
<reference evidence="10" key="1">
    <citation type="submission" date="2016-10" db="EMBL/GenBank/DDBJ databases">
        <authorList>
            <person name="Varghese N."/>
            <person name="Submissions S."/>
        </authorList>
    </citation>
    <scope>NUCLEOTIDE SEQUENCE [LARGE SCALE GENOMIC DNA]</scope>
    <source>
        <strain evidence="10">CGMCC 1.3431</strain>
    </source>
</reference>
<evidence type="ECO:0000256" key="4">
    <source>
        <dbReference type="ARBA" id="ARBA00022679"/>
    </source>
</evidence>
<evidence type="ECO:0000313" key="10">
    <source>
        <dbReference type="Proteomes" id="UP000199150"/>
    </source>
</evidence>
<dbReference type="InterPro" id="IPR005467">
    <property type="entry name" value="His_kinase_dom"/>
</dbReference>
<evidence type="ECO:0000256" key="2">
    <source>
        <dbReference type="ARBA" id="ARBA00012438"/>
    </source>
</evidence>
<dbReference type="InterPro" id="IPR036890">
    <property type="entry name" value="HATPase_C_sf"/>
</dbReference>
<evidence type="ECO:0000259" key="7">
    <source>
        <dbReference type="PROSITE" id="PS50109"/>
    </source>
</evidence>
<dbReference type="CDD" id="cd00075">
    <property type="entry name" value="HATPase"/>
    <property type="match status" value="1"/>
</dbReference>